<organism evidence="3 4">
    <name type="scientific">Neocallimastix californiae</name>
    <dbReference type="NCBI Taxonomy" id="1754190"/>
    <lineage>
        <taxon>Eukaryota</taxon>
        <taxon>Fungi</taxon>
        <taxon>Fungi incertae sedis</taxon>
        <taxon>Chytridiomycota</taxon>
        <taxon>Chytridiomycota incertae sedis</taxon>
        <taxon>Neocallimastigomycetes</taxon>
        <taxon>Neocallimastigales</taxon>
        <taxon>Neocallimastigaceae</taxon>
        <taxon>Neocallimastix</taxon>
    </lineage>
</organism>
<accession>A0A1Y2DDM2</accession>
<comment type="caution">
    <text evidence="3">The sequence shown here is derived from an EMBL/GenBank/DDBJ whole genome shotgun (WGS) entry which is preliminary data.</text>
</comment>
<reference evidence="3 4" key="1">
    <citation type="submission" date="2016-08" db="EMBL/GenBank/DDBJ databases">
        <title>A Parts List for Fungal Cellulosomes Revealed by Comparative Genomics.</title>
        <authorList>
            <consortium name="DOE Joint Genome Institute"/>
            <person name="Haitjema C.H."/>
            <person name="Gilmore S.P."/>
            <person name="Henske J.K."/>
            <person name="Solomon K.V."/>
            <person name="De Groot R."/>
            <person name="Kuo A."/>
            <person name="Mondo S.J."/>
            <person name="Salamov A.A."/>
            <person name="Labutti K."/>
            <person name="Zhao Z."/>
            <person name="Chiniquy J."/>
            <person name="Barry K."/>
            <person name="Brewer H.M."/>
            <person name="Purvine S.O."/>
            <person name="Wright A.T."/>
            <person name="Boxma B."/>
            <person name="Van Alen T."/>
            <person name="Hackstein J.H."/>
            <person name="Baker S.E."/>
            <person name="Grigoriev I.V."/>
            <person name="O'Malley M.A."/>
        </authorList>
    </citation>
    <scope>NUCLEOTIDE SEQUENCE [LARGE SCALE GENOMIC DNA]</scope>
    <source>
        <strain evidence="3 4">G1</strain>
    </source>
</reference>
<dbReference type="SMART" id="SM00369">
    <property type="entry name" value="LRR_TYP"/>
    <property type="match status" value="12"/>
</dbReference>
<dbReference type="EMBL" id="MCOG01000070">
    <property type="protein sequence ID" value="ORY57360.1"/>
    <property type="molecule type" value="Genomic_DNA"/>
</dbReference>
<gene>
    <name evidence="3" type="ORF">LY90DRAFT_701660</name>
</gene>
<dbReference type="PANTHER" id="PTHR46652:SF3">
    <property type="entry name" value="LEUCINE-RICH REPEAT-CONTAINING PROTEIN 9"/>
    <property type="match status" value="1"/>
</dbReference>
<dbReference type="SMART" id="SM00365">
    <property type="entry name" value="LRR_SD22"/>
    <property type="match status" value="13"/>
</dbReference>
<dbReference type="PANTHER" id="PTHR46652">
    <property type="entry name" value="LEUCINE-RICH REPEAT AND IQ DOMAIN-CONTAINING PROTEIN 1-RELATED"/>
    <property type="match status" value="1"/>
</dbReference>
<dbReference type="InterPro" id="IPR001611">
    <property type="entry name" value="Leu-rich_rpt"/>
</dbReference>
<keyword evidence="2" id="KW-0677">Repeat</keyword>
<dbReference type="Pfam" id="PF13855">
    <property type="entry name" value="LRR_8"/>
    <property type="match status" value="1"/>
</dbReference>
<dbReference type="OrthoDB" id="266138at2759"/>
<dbReference type="STRING" id="1754190.A0A1Y2DDM2"/>
<dbReference type="InterPro" id="IPR032675">
    <property type="entry name" value="LRR_dom_sf"/>
</dbReference>
<keyword evidence="1" id="KW-0433">Leucine-rich repeat</keyword>
<dbReference type="InterPro" id="IPR003591">
    <property type="entry name" value="Leu-rich_rpt_typical-subtyp"/>
</dbReference>
<dbReference type="PROSITE" id="PS51450">
    <property type="entry name" value="LRR"/>
    <property type="match status" value="14"/>
</dbReference>
<evidence type="ECO:0000313" key="4">
    <source>
        <dbReference type="Proteomes" id="UP000193920"/>
    </source>
</evidence>
<keyword evidence="4" id="KW-1185">Reference proteome</keyword>
<dbReference type="SUPFAM" id="SSF52058">
    <property type="entry name" value="L domain-like"/>
    <property type="match status" value="2"/>
</dbReference>
<protein>
    <submittedName>
        <fullName evidence="3">L domain-like protein</fullName>
    </submittedName>
</protein>
<dbReference type="Proteomes" id="UP000193920">
    <property type="component" value="Unassembled WGS sequence"/>
</dbReference>
<name>A0A1Y2DDM2_9FUNG</name>
<dbReference type="Gene3D" id="3.80.10.10">
    <property type="entry name" value="Ribonuclease Inhibitor"/>
    <property type="match status" value="7"/>
</dbReference>
<evidence type="ECO:0000256" key="2">
    <source>
        <dbReference type="ARBA" id="ARBA00022737"/>
    </source>
</evidence>
<evidence type="ECO:0000256" key="1">
    <source>
        <dbReference type="ARBA" id="ARBA00022614"/>
    </source>
</evidence>
<evidence type="ECO:0000313" key="3">
    <source>
        <dbReference type="EMBL" id="ORY57360.1"/>
    </source>
</evidence>
<proteinExistence type="predicted"/>
<sequence>MYSNKGENKNTPTPSSVLIDEYDAQAVLKHNELQNEDNPYEVEYIEMCHYNLPKMKCISKFTDLVSLCIIAQDIEEIEGLDKAYSLKKLWICETKVSKIKGLDACTKLEELYLYANKIKKIEGLNNNIHIKKLWIFSNEIERIENISHLKQLEDLNISGNKIKYIRNSLSENSNLKILSIAGNQLSSFRDILNLTRLLKLETLIVSSQLFDNNPLCELLNYQTYIIFHMTYLKKLDDIEITDESRKTVASTIIKKRMYYNTQIQAIHRNQNFLVRFLKATYLQRTCILEDEIKKSYIRIRTLQRILYEHENKINEYNNIMEDDINKTISDLMKSIQMNWNSINQIQNSIIKTRTHIEYQSDIEIRKLQLEMETGGNIRLEKTMIGSDWYNFGSKFLLSEILSSNANIRCENIKINRISLIYNRHIYRVFDKFINKLPRLKKEQPRYVMFTTVNKKHNSAEQEIFSIIENGFCQSGYQWIINGNTVTYKAPKTSIFEKGNYHCSIISKVYTKEMIYNAINIKNKDAKGNFVDDNEIVGEAIRPEYLIEYYIDDDISKKRPPIEQYIIEVSNSNQLSNLNMSYAIRPYIETILEKEMKEPIKKYIVPLLNNEPDSSVINKISVVNSTSLNISTNIIESTKTINLTGSLVKKISDFSSFVGIRKLILCNNKLKSVTGIEVIKNLEFIDLSFNEIKKLDFLKGMKKLIQLEMLSNMITDVTGCKWEEYTPNLIIVDFRFNPVFNRKYYQKWMVYHCQKLEYLDGLRVNRKNKSQGNVVNNDMIVKNSSVQPFLIQQLSIRKKWGENSSSRLVEYSIIGNMTKFSFNDILPYISLLELDNCNLIDISNISFESFVNLRWLSLRNNYIKDINNLVSCDRLIELSIDNNDIEYIDFLYSLKYLQKLNASSNKIMIFDPKNEFPSLTQLNLENNSIRSLKGMKKLTSLMELYLGNNYISETSNIFFLKDLQKFIILDLTGNSICSIKNYRLFIIYHLTKLKVLDGVANTLKDYSDSRDIYLGLLTTDILLQRFDKTQISSITKLDLRNCKIKNIECFEKLEMNQLIILNLDNNNINSMEGLRNLSGLKYLNLNNNKIEKLVSANFMANNLPIIFPKLEELHLGGNLIQRIPDISTVKFPCLKLLFLNNNKINRVERFNTMPLLIELIINKNHIKSIDDDAFDGLYNLMELQLKDNCLKSISCLNSLTSLRRLNLSNNRIQDLNELGKLSLPNLFEVSIIQNSVTKKMGYRYTLILRLPKLVTIDGNEITPEEREKALEYNLDGLNTWDGRSVSVQKHPALLPTTKIKCPIKVTAMVFDVESSIQTK</sequence>
<dbReference type="Pfam" id="PF14580">
    <property type="entry name" value="LRR_9"/>
    <property type="match status" value="1"/>
</dbReference>
<dbReference type="InterPro" id="IPR050836">
    <property type="entry name" value="SDS22/Internalin_LRR"/>
</dbReference>